<geneLocation type="plasmid" evidence="2 3">
    <name>Cy782202</name>
</geneLocation>
<feature type="domain" description="TniQ" evidence="1">
    <location>
        <begin position="33"/>
        <end position="180"/>
    </location>
</feature>
<name>E0UMR3_GLOV7</name>
<dbReference type="EMBL" id="CP002200">
    <property type="protein sequence ID" value="ADN18243.1"/>
    <property type="molecule type" value="Genomic_DNA"/>
</dbReference>
<dbReference type="HOGENOM" id="CLU_044956_1_0_3"/>
<evidence type="ECO:0000259" key="1">
    <source>
        <dbReference type="Pfam" id="PF06527"/>
    </source>
</evidence>
<keyword evidence="2" id="KW-0614">Plasmid</keyword>
<gene>
    <name evidence="2" type="ordered locus">Cyan7822_6460</name>
</gene>
<dbReference type="Proteomes" id="UP000008206">
    <property type="component" value="Plasmid Cy782202"/>
</dbReference>
<keyword evidence="3" id="KW-1185">Reference proteome</keyword>
<organism evidence="2 3">
    <name type="scientific">Gloeothece verrucosa (strain PCC 7822)</name>
    <name type="common">Cyanothece sp. (strain PCC 7822)</name>
    <dbReference type="NCBI Taxonomy" id="497965"/>
    <lineage>
        <taxon>Bacteria</taxon>
        <taxon>Bacillati</taxon>
        <taxon>Cyanobacteriota</taxon>
        <taxon>Cyanophyceae</taxon>
        <taxon>Oscillatoriophycideae</taxon>
        <taxon>Chroococcales</taxon>
        <taxon>Aphanothecaceae</taxon>
        <taxon>Gloeothece</taxon>
        <taxon>Gloeothece verrucosa</taxon>
    </lineage>
</organism>
<evidence type="ECO:0000313" key="2">
    <source>
        <dbReference type="EMBL" id="ADN18243.1"/>
    </source>
</evidence>
<dbReference type="AlphaFoldDB" id="E0UMR3"/>
<accession>E0UMR3</accession>
<reference evidence="3" key="1">
    <citation type="journal article" date="2011" name="MBio">
        <title>Novel metabolic attributes of the genus Cyanothece, comprising a group of unicellular nitrogen-fixing Cyanobacteria.</title>
        <authorList>
            <person name="Bandyopadhyay A."/>
            <person name="Elvitigala T."/>
            <person name="Welsh E."/>
            <person name="Stockel J."/>
            <person name="Liberton M."/>
            <person name="Min H."/>
            <person name="Sherman L.A."/>
            <person name="Pakrasi H.B."/>
        </authorList>
    </citation>
    <scope>NUCLEOTIDE SEQUENCE [LARGE SCALE GENOMIC DNA]</scope>
    <source>
        <strain evidence="3">PCC 7822</strain>
        <plasmid evidence="3">Cy782202</plasmid>
    </source>
</reference>
<dbReference type="KEGG" id="cyj:Cyan7822_6460"/>
<dbReference type="OrthoDB" id="7029747at2"/>
<protein>
    <recommendedName>
        <fullName evidence="1">TniQ domain-containing protein</fullName>
    </recommendedName>
</protein>
<dbReference type="InterPro" id="IPR009492">
    <property type="entry name" value="TniQ"/>
</dbReference>
<dbReference type="RefSeq" id="WP_013334989.1">
    <property type="nucleotide sequence ID" value="NC_014534.1"/>
</dbReference>
<evidence type="ECO:0000313" key="3">
    <source>
        <dbReference type="Proteomes" id="UP000008206"/>
    </source>
</evidence>
<proteinExistence type="predicted"/>
<sequence>MSNYNELDDGLEIVSLKSPETPKRSRLFSLEPVGIGTSQTESLSSYVNRLAEAHCVKSQKLIMLEIAPQILGKDYQSPLHSKDVSSLFGNTDAKPALNGMRDMKLLLVQALEKLTQRQDLKYLTCLSWKEVINKRGLFRQYRAWCPQCYEQCKQDKVSLYDPLLWSFKDVKFCLHHQCQLVDECPKCGSHLPVIANFLPLGHCFYCGEWLGDNKNKNPKCNFKNFPESLLIIKNIGDLIAVTPRLGSQPTLDEFIQKLQLILFCFEKVISQDLKHIKVLGKIIEHLKLNLSQHGDKPLNLIKIIIPVCSKAHISVSELFLEDLTGLSKILFDNFQINYQLPIL</sequence>
<dbReference type="Pfam" id="PF06527">
    <property type="entry name" value="TniQ"/>
    <property type="match status" value="1"/>
</dbReference>